<dbReference type="GO" id="GO:0005811">
    <property type="term" value="C:lipid droplet"/>
    <property type="evidence" value="ECO:0007669"/>
    <property type="project" value="TreeGrafter"/>
</dbReference>
<dbReference type="PANTHER" id="PTHR44169:SF6">
    <property type="entry name" value="NADPH-DEPENDENT 1-ACYLDIHYDROXYACETONE PHOSPHATE REDUCTASE"/>
    <property type="match status" value="1"/>
</dbReference>
<comment type="similarity">
    <text evidence="1 3">Belongs to the short-chain dehydrogenases/reductases (SDR) family.</text>
</comment>
<dbReference type="PRINTS" id="PR00080">
    <property type="entry name" value="SDRFAMILY"/>
</dbReference>
<dbReference type="SUPFAM" id="SSF51735">
    <property type="entry name" value="NAD(P)-binding Rossmann-fold domains"/>
    <property type="match status" value="1"/>
</dbReference>
<comment type="caution">
    <text evidence="4">The sequence shown here is derived from an EMBL/GenBank/DDBJ whole genome shotgun (WGS) entry which is preliminary data.</text>
</comment>
<reference evidence="4" key="1">
    <citation type="journal article" date="2021" name="Nat. Commun.">
        <title>Genetic determinants of endophytism in the Arabidopsis root mycobiome.</title>
        <authorList>
            <person name="Mesny F."/>
            <person name="Miyauchi S."/>
            <person name="Thiergart T."/>
            <person name="Pickel B."/>
            <person name="Atanasova L."/>
            <person name="Karlsson M."/>
            <person name="Huettel B."/>
            <person name="Barry K.W."/>
            <person name="Haridas S."/>
            <person name="Chen C."/>
            <person name="Bauer D."/>
            <person name="Andreopoulos W."/>
            <person name="Pangilinan J."/>
            <person name="LaButti K."/>
            <person name="Riley R."/>
            <person name="Lipzen A."/>
            <person name="Clum A."/>
            <person name="Drula E."/>
            <person name="Henrissat B."/>
            <person name="Kohler A."/>
            <person name="Grigoriev I.V."/>
            <person name="Martin F.M."/>
            <person name="Hacquard S."/>
        </authorList>
    </citation>
    <scope>NUCLEOTIDE SEQUENCE</scope>
    <source>
        <strain evidence="4">MPI-CAGE-CH-0235</strain>
    </source>
</reference>
<protein>
    <submittedName>
        <fullName evidence="4">Oxidoreductase</fullName>
    </submittedName>
</protein>
<dbReference type="PRINTS" id="PR00081">
    <property type="entry name" value="GDHRDH"/>
</dbReference>
<dbReference type="CDD" id="cd05374">
    <property type="entry name" value="17beta-HSD-like_SDR_c"/>
    <property type="match status" value="1"/>
</dbReference>
<proteinExistence type="inferred from homology"/>
<dbReference type="PANTHER" id="PTHR44169">
    <property type="entry name" value="NADPH-DEPENDENT 1-ACYLDIHYDROXYACETONE PHOSPHATE REDUCTASE"/>
    <property type="match status" value="1"/>
</dbReference>
<dbReference type="OrthoDB" id="2102561at2759"/>
<evidence type="ECO:0000313" key="5">
    <source>
        <dbReference type="Proteomes" id="UP000813444"/>
    </source>
</evidence>
<name>A0A8K0SWR8_9HYPO</name>
<gene>
    <name evidence="4" type="ORF">B0I35DRAFT_406993</name>
</gene>
<dbReference type="Gene3D" id="3.40.50.720">
    <property type="entry name" value="NAD(P)-binding Rossmann-like Domain"/>
    <property type="match status" value="1"/>
</dbReference>
<dbReference type="EMBL" id="JAGPNK010000004">
    <property type="protein sequence ID" value="KAH7322514.1"/>
    <property type="molecule type" value="Genomic_DNA"/>
</dbReference>
<evidence type="ECO:0000256" key="1">
    <source>
        <dbReference type="ARBA" id="ARBA00006484"/>
    </source>
</evidence>
<dbReference type="AlphaFoldDB" id="A0A8K0SWR8"/>
<dbReference type="GO" id="GO:0000140">
    <property type="term" value="F:acylglycerone-phosphate reductase (NADP+) activity"/>
    <property type="evidence" value="ECO:0007669"/>
    <property type="project" value="TreeGrafter"/>
</dbReference>
<organism evidence="4 5">
    <name type="scientific">Stachybotrys elegans</name>
    <dbReference type="NCBI Taxonomy" id="80388"/>
    <lineage>
        <taxon>Eukaryota</taxon>
        <taxon>Fungi</taxon>
        <taxon>Dikarya</taxon>
        <taxon>Ascomycota</taxon>
        <taxon>Pezizomycotina</taxon>
        <taxon>Sordariomycetes</taxon>
        <taxon>Hypocreomycetidae</taxon>
        <taxon>Hypocreales</taxon>
        <taxon>Stachybotryaceae</taxon>
        <taxon>Stachybotrys</taxon>
    </lineage>
</organism>
<dbReference type="Pfam" id="PF00106">
    <property type="entry name" value="adh_short"/>
    <property type="match status" value="1"/>
</dbReference>
<dbReference type="GO" id="GO:0005783">
    <property type="term" value="C:endoplasmic reticulum"/>
    <property type="evidence" value="ECO:0007669"/>
    <property type="project" value="TreeGrafter"/>
</dbReference>
<dbReference type="GO" id="GO:0019433">
    <property type="term" value="P:triglyceride catabolic process"/>
    <property type="evidence" value="ECO:0007669"/>
    <property type="project" value="TreeGrafter"/>
</dbReference>
<dbReference type="Proteomes" id="UP000813444">
    <property type="component" value="Unassembled WGS sequence"/>
</dbReference>
<evidence type="ECO:0000256" key="3">
    <source>
        <dbReference type="RuleBase" id="RU000363"/>
    </source>
</evidence>
<keyword evidence="2" id="KW-0560">Oxidoreductase</keyword>
<accession>A0A8K0SWR8</accession>
<dbReference type="GO" id="GO:0004806">
    <property type="term" value="F:triacylglycerol lipase activity"/>
    <property type="evidence" value="ECO:0007669"/>
    <property type="project" value="TreeGrafter"/>
</dbReference>
<sequence length="280" mass="29470">MAVKTKTALVTGSSEGGLGFAIAKEFQARGVHVFATARSPSKVQALASLPNVTVLPLDVTSETSIQEAVKAVAAQTGGTLDYLVNNAGNQYVMPTIDLDIEVAKQMYEVNVWGVVAVIKAFAPLVIEAKGTIANLASISGLVRPPYMGVYAGSKSACEAISEALRYELAPFGVKVLTVIVGAIKTNIFTNGPGYELPRGSRYEAARKEISDRIAGRDVESRLGKPEDFAKKLVGDIIGGSTGTVARGNMSSFIRFATSFFPSFLIDSMVTGNTGLNLVGK</sequence>
<evidence type="ECO:0000313" key="4">
    <source>
        <dbReference type="EMBL" id="KAH7322514.1"/>
    </source>
</evidence>
<dbReference type="InterPro" id="IPR002347">
    <property type="entry name" value="SDR_fam"/>
</dbReference>
<dbReference type="GO" id="GO:0006654">
    <property type="term" value="P:phosphatidic acid biosynthetic process"/>
    <property type="evidence" value="ECO:0007669"/>
    <property type="project" value="TreeGrafter"/>
</dbReference>
<keyword evidence="5" id="KW-1185">Reference proteome</keyword>
<evidence type="ECO:0000256" key="2">
    <source>
        <dbReference type="ARBA" id="ARBA00023002"/>
    </source>
</evidence>
<dbReference type="InterPro" id="IPR036291">
    <property type="entry name" value="NAD(P)-bd_dom_sf"/>
</dbReference>